<feature type="binding site" evidence="6 8">
    <location>
        <begin position="45"/>
        <end position="52"/>
    </location>
    <ligand>
        <name>substrate</name>
    </ligand>
</feature>
<organism evidence="11 12">
    <name type="scientific">Corynebacterium mustelae</name>
    <dbReference type="NCBI Taxonomy" id="571915"/>
    <lineage>
        <taxon>Bacteria</taxon>
        <taxon>Bacillati</taxon>
        <taxon>Actinomycetota</taxon>
        <taxon>Actinomycetes</taxon>
        <taxon>Mycobacteriales</taxon>
        <taxon>Corynebacteriaceae</taxon>
        <taxon>Corynebacterium</taxon>
    </lineage>
</organism>
<dbReference type="SUPFAM" id="SSF53254">
    <property type="entry name" value="Phosphoglycerate mutase-like"/>
    <property type="match status" value="1"/>
</dbReference>
<reference evidence="11 12" key="1">
    <citation type="journal article" date="2015" name="Genome Announc.">
        <title>Complete Genome Sequence of the Type Strain Corynebacterium mustelae DSM 45274, Isolated from Various Tissues of a Male Ferret with Lethal Sepsis.</title>
        <authorList>
            <person name="Ruckert C."/>
            <person name="Eimer J."/>
            <person name="Winkler A."/>
            <person name="Tauch A."/>
        </authorList>
    </citation>
    <scope>NUCLEOTIDE SEQUENCE [LARGE SCALE GENOMIC DNA]</scope>
    <source>
        <strain evidence="11 12">DSM 45274</strain>
    </source>
</reference>
<dbReference type="CDD" id="cd07067">
    <property type="entry name" value="HP_PGM_like"/>
    <property type="match status" value="1"/>
</dbReference>
<feature type="binding site" evidence="6 8">
    <location>
        <position position="97"/>
    </location>
    <ligand>
        <name>substrate</name>
    </ligand>
</feature>
<keyword evidence="12" id="KW-1185">Reference proteome</keyword>
<feature type="binding site" evidence="6 8">
    <location>
        <begin position="124"/>
        <end position="127"/>
    </location>
    <ligand>
        <name>substrate</name>
    </ligand>
</feature>
<evidence type="ECO:0000256" key="3">
    <source>
        <dbReference type="ARBA" id="ARBA00022432"/>
    </source>
</evidence>
<dbReference type="HAMAP" id="MF_01039">
    <property type="entry name" value="PGAM_GpmA"/>
    <property type="match status" value="1"/>
</dbReference>
<keyword evidence="4 6" id="KW-0324">Glycolysis</keyword>
<evidence type="ECO:0000256" key="10">
    <source>
        <dbReference type="RuleBase" id="RU004512"/>
    </source>
</evidence>
<reference evidence="12" key="2">
    <citation type="submission" date="2015-05" db="EMBL/GenBank/DDBJ databases">
        <title>Complete genome sequence of Corynebacterium mustelae DSM 45274, isolated from various tissues of a male ferret with lethal sepsis.</title>
        <authorList>
            <person name="Ruckert C."/>
            <person name="Albersmeier A."/>
            <person name="Winkler A."/>
            <person name="Tauch A."/>
        </authorList>
    </citation>
    <scope>NUCLEOTIDE SEQUENCE [LARGE SCALE GENOMIC DNA]</scope>
    <source>
        <strain evidence="12">DSM 45274</strain>
    </source>
</reference>
<dbReference type="UniPathway" id="UPA00109">
    <property type="reaction ID" value="UER00186"/>
</dbReference>
<comment type="catalytic activity">
    <reaction evidence="1 6 10">
        <text>(2R)-2-phosphoglycerate = (2R)-3-phosphoglycerate</text>
        <dbReference type="Rhea" id="RHEA:15901"/>
        <dbReference type="ChEBI" id="CHEBI:58272"/>
        <dbReference type="ChEBI" id="CHEBI:58289"/>
        <dbReference type="EC" id="5.4.2.11"/>
    </reaction>
</comment>
<evidence type="ECO:0000256" key="7">
    <source>
        <dbReference type="PIRSR" id="PIRSR613078-1"/>
    </source>
</evidence>
<feature type="binding site" evidence="6 8">
    <location>
        <begin position="151"/>
        <end position="152"/>
    </location>
    <ligand>
        <name>substrate</name>
    </ligand>
</feature>
<evidence type="ECO:0000256" key="4">
    <source>
        <dbReference type="ARBA" id="ARBA00023152"/>
    </source>
</evidence>
<feature type="active site" description="Tele-phosphohistidine intermediate" evidence="6 7">
    <location>
        <position position="46"/>
    </location>
</feature>
<dbReference type="PATRIC" id="fig|571915.4.peg.340"/>
<accession>A0A0G3GYR7</accession>
<dbReference type="GO" id="GO:0006094">
    <property type="term" value="P:gluconeogenesis"/>
    <property type="evidence" value="ECO:0007669"/>
    <property type="project" value="UniProtKB-UniRule"/>
</dbReference>
<dbReference type="AlphaFoldDB" id="A0A0G3GYR7"/>
<dbReference type="InterPro" id="IPR013078">
    <property type="entry name" value="His_Pase_superF_clade-1"/>
</dbReference>
<dbReference type="NCBIfam" id="NF010718">
    <property type="entry name" value="PRK14120.1"/>
    <property type="match status" value="1"/>
</dbReference>
<dbReference type="PANTHER" id="PTHR11931">
    <property type="entry name" value="PHOSPHOGLYCERATE MUTASE"/>
    <property type="match status" value="1"/>
</dbReference>
<dbReference type="STRING" id="571915.CMUST_01620"/>
<dbReference type="GO" id="GO:0004619">
    <property type="term" value="F:phosphoglycerate mutase activity"/>
    <property type="evidence" value="ECO:0007669"/>
    <property type="project" value="UniProtKB-UniRule"/>
</dbReference>
<comment type="similarity">
    <text evidence="2 6">Belongs to the phosphoglycerate mutase family. BPG-dependent PGAM subfamily.</text>
</comment>
<dbReference type="Pfam" id="PF00300">
    <property type="entry name" value="His_Phos_1"/>
    <property type="match status" value="2"/>
</dbReference>
<dbReference type="EC" id="5.4.2.11" evidence="6 10"/>
<dbReference type="InterPro" id="IPR029033">
    <property type="entry name" value="His_PPase_superfam"/>
</dbReference>
<evidence type="ECO:0000256" key="2">
    <source>
        <dbReference type="ARBA" id="ARBA00006717"/>
    </source>
</evidence>
<proteinExistence type="inferred from homology"/>
<evidence type="ECO:0000256" key="9">
    <source>
        <dbReference type="PIRSR" id="PIRSR613078-3"/>
    </source>
</evidence>
<feature type="active site" description="Proton donor/acceptor" evidence="6 7">
    <location>
        <position position="124"/>
    </location>
</feature>
<evidence type="ECO:0000256" key="1">
    <source>
        <dbReference type="ARBA" id="ARBA00000380"/>
    </source>
</evidence>
<dbReference type="FunFam" id="3.40.50.1240:FF:000003">
    <property type="entry name" value="2,3-bisphosphoglycerate-dependent phosphoglycerate mutase"/>
    <property type="match status" value="1"/>
</dbReference>
<dbReference type="Gene3D" id="3.40.50.1240">
    <property type="entry name" value="Phosphoglycerate mutase-like"/>
    <property type="match status" value="1"/>
</dbReference>
<dbReference type="InterPro" id="IPR001345">
    <property type="entry name" value="PG/BPGM_mutase_AS"/>
</dbReference>
<feature type="binding site" evidence="6 8">
    <location>
        <begin position="58"/>
        <end position="59"/>
    </location>
    <ligand>
        <name>substrate</name>
    </ligand>
</feature>
<dbReference type="NCBIfam" id="NF010713">
    <property type="entry name" value="PRK14115.1"/>
    <property type="match status" value="1"/>
</dbReference>
<dbReference type="PROSITE" id="PS00175">
    <property type="entry name" value="PG_MUTASE"/>
    <property type="match status" value="1"/>
</dbReference>
<feature type="site" description="Transition state stabilizer" evidence="6 9">
    <location>
        <position position="217"/>
    </location>
</feature>
<evidence type="ECO:0000256" key="6">
    <source>
        <dbReference type="HAMAP-Rule" id="MF_01039"/>
    </source>
</evidence>
<sequence length="283" mass="31049">MLCGRINLKVLETPQFLVVVDSAAHGAKNRGTLVGMANGKLILLRHGQSEWNASNQFTGWVDVNLTEKGEAEAKRGGQLLREAGILPEVVYTSLLRRAIRTANIALNEADRHWIPVIRDWRLNERHYGALQGLNKAETKEKYGDDQFMAWRRSYDTPPAAIEDDNEYSQANDVRYADLPQVPQTECLKDVVIRFVPYFEEEILPRVKNGETVLIAAHGNSLRALVKHLDGISDADIAELNIPTGIPLVYELDADGTVLNPGGTYLDPEAAAAGAAAVAAQGGK</sequence>
<dbReference type="EMBL" id="CP011542">
    <property type="protein sequence ID" value="AKK04673.1"/>
    <property type="molecule type" value="Genomic_DNA"/>
</dbReference>
<dbReference type="InterPro" id="IPR005952">
    <property type="entry name" value="Phosphogly_mut1"/>
</dbReference>
<gene>
    <name evidence="6 11" type="primary">gpmA</name>
    <name evidence="11" type="ORF">CMUST_01620</name>
</gene>
<dbReference type="KEGG" id="cmv:CMUST_01620"/>
<feature type="binding site" evidence="6 8">
    <location>
        <position position="135"/>
    </location>
    <ligand>
        <name>substrate</name>
    </ligand>
</feature>
<feature type="binding site" evidence="6 8">
    <location>
        <begin position="218"/>
        <end position="219"/>
    </location>
    <ligand>
        <name>substrate</name>
    </ligand>
</feature>
<comment type="function">
    <text evidence="6 10">Catalyzes the interconversion of 2-phosphoglycerate and 3-phosphoglycerate.</text>
</comment>
<comment type="pathway">
    <text evidence="6 10">Carbohydrate degradation; glycolysis; pyruvate from D-glyceraldehyde 3-phosphate: step 3/5.</text>
</comment>
<evidence type="ECO:0000256" key="5">
    <source>
        <dbReference type="ARBA" id="ARBA00023235"/>
    </source>
</evidence>
<keyword evidence="3 6" id="KW-0312">Gluconeogenesis</keyword>
<name>A0A0G3GYR7_9CORY</name>
<dbReference type="GO" id="GO:0006096">
    <property type="term" value="P:glycolytic process"/>
    <property type="evidence" value="ECO:0007669"/>
    <property type="project" value="UniProtKB-UniRule"/>
</dbReference>
<dbReference type="SMART" id="SM00855">
    <property type="entry name" value="PGAM"/>
    <property type="match status" value="1"/>
</dbReference>
<evidence type="ECO:0000256" key="8">
    <source>
        <dbReference type="PIRSR" id="PIRSR613078-2"/>
    </source>
</evidence>
<dbReference type="Proteomes" id="UP000035199">
    <property type="component" value="Chromosome"/>
</dbReference>
<evidence type="ECO:0000313" key="11">
    <source>
        <dbReference type="EMBL" id="AKK04673.1"/>
    </source>
</evidence>
<keyword evidence="5 6" id="KW-0413">Isomerase</keyword>
<evidence type="ECO:0000313" key="12">
    <source>
        <dbReference type="Proteomes" id="UP000035199"/>
    </source>
</evidence>
<protein>
    <recommendedName>
        <fullName evidence="6 10">2,3-bisphosphoglycerate-dependent phosphoglycerate mutase</fullName>
        <shortName evidence="6">BPG-dependent PGAM</shortName>
        <shortName evidence="6">PGAM</shortName>
        <shortName evidence="6">Phosphoglyceromutase</shortName>
        <shortName evidence="6">dPGM</shortName>
        <ecNumber evidence="6 10">5.4.2.11</ecNumber>
    </recommendedName>
</protein>
<dbReference type="NCBIfam" id="TIGR01258">
    <property type="entry name" value="pgm_1"/>
    <property type="match status" value="1"/>
</dbReference>